<sequence length="320" mass="37183">MNVTQDEVLAWSSGIEMVDRYAAYLTTELVKRLIYCLPDEQQCIDGTDEDRCEELELNECEENEYRCQDGLCIGEQYWLDGEYDCLDQTDEQEGHIDFSATAWCPLVSSQFSCEEINRQIMFFCEYIQVSNDLSLWTLENGHCVSNECELLKTYIRLPSSVLALPENGNAFVFRQYCDTLWQLPVGFDELFCDQWVCSPDEYQCLSGHCITFNEFMNEDDVNWHCPDASDKIGLSRIKQLKQHNAMLLNHTKFLHIKYDRLYNIDLRESPLFTTFCKHPKEYGCILANMNESINFHVHRPCINVTQIGDGIIDCYGGLDE</sequence>
<comment type="subcellular location">
    <subcellularLocation>
        <location evidence="1">Membrane</location>
        <topology evidence="1">Single-pass membrane protein</topology>
    </subcellularLocation>
</comment>
<dbReference type="SMART" id="SM00192">
    <property type="entry name" value="LDLa"/>
    <property type="match status" value="2"/>
</dbReference>
<dbReference type="GO" id="GO:0005886">
    <property type="term" value="C:plasma membrane"/>
    <property type="evidence" value="ECO:0007669"/>
    <property type="project" value="TreeGrafter"/>
</dbReference>
<evidence type="ECO:0000256" key="4">
    <source>
        <dbReference type="ARBA" id="ARBA00022989"/>
    </source>
</evidence>
<reference evidence="8" key="1">
    <citation type="submission" date="2021-02" db="EMBL/GenBank/DDBJ databases">
        <authorList>
            <person name="Nowell W R."/>
        </authorList>
    </citation>
    <scope>NUCLEOTIDE SEQUENCE</scope>
</reference>
<dbReference type="PRINTS" id="PR00261">
    <property type="entry name" value="LDLRECEPTOR"/>
</dbReference>
<dbReference type="InterPro" id="IPR002172">
    <property type="entry name" value="LDrepeatLR_classA_rpt"/>
</dbReference>
<protein>
    <submittedName>
        <fullName evidence="8">Uncharacterized protein</fullName>
    </submittedName>
</protein>
<evidence type="ECO:0000256" key="1">
    <source>
        <dbReference type="ARBA" id="ARBA00004167"/>
    </source>
</evidence>
<evidence type="ECO:0000313" key="11">
    <source>
        <dbReference type="Proteomes" id="UP000663870"/>
    </source>
</evidence>
<dbReference type="InterPro" id="IPR036055">
    <property type="entry name" value="LDL_receptor-like_sf"/>
</dbReference>
<dbReference type="PANTHER" id="PTHR24270">
    <property type="entry name" value="LOW-DENSITY LIPOPROTEIN RECEPTOR-RELATED"/>
    <property type="match status" value="1"/>
</dbReference>
<keyword evidence="2" id="KW-0812">Transmembrane</keyword>
<name>A0A815GX85_9BILA</name>
<keyword evidence="4" id="KW-1133">Transmembrane helix</keyword>
<keyword evidence="5" id="KW-0472">Membrane</keyword>
<proteinExistence type="predicted"/>
<dbReference type="Proteomes" id="UP000663854">
    <property type="component" value="Unassembled WGS sequence"/>
</dbReference>
<evidence type="ECO:0000256" key="5">
    <source>
        <dbReference type="ARBA" id="ARBA00023136"/>
    </source>
</evidence>
<accession>A0A815GX85</accession>
<evidence type="ECO:0000313" key="8">
    <source>
        <dbReference type="EMBL" id="CAF1344185.1"/>
    </source>
</evidence>
<keyword evidence="11" id="KW-1185">Reference proteome</keyword>
<dbReference type="InterPro" id="IPR050685">
    <property type="entry name" value="LDLR"/>
</dbReference>
<organism evidence="8 10">
    <name type="scientific">Rotaria sordida</name>
    <dbReference type="NCBI Taxonomy" id="392033"/>
    <lineage>
        <taxon>Eukaryota</taxon>
        <taxon>Metazoa</taxon>
        <taxon>Spiralia</taxon>
        <taxon>Gnathifera</taxon>
        <taxon>Rotifera</taxon>
        <taxon>Eurotatoria</taxon>
        <taxon>Bdelloidea</taxon>
        <taxon>Philodinida</taxon>
        <taxon>Philodinidae</taxon>
        <taxon>Rotaria</taxon>
    </lineage>
</organism>
<comment type="caution">
    <text evidence="8">The sequence shown here is derived from an EMBL/GenBank/DDBJ whole genome shotgun (WGS) entry which is preliminary data.</text>
</comment>
<evidence type="ECO:0000256" key="2">
    <source>
        <dbReference type="ARBA" id="ARBA00022692"/>
    </source>
</evidence>
<dbReference type="SUPFAM" id="SSF57424">
    <property type="entry name" value="LDL receptor-like module"/>
    <property type="match status" value="1"/>
</dbReference>
<feature type="disulfide bond" evidence="7">
    <location>
        <begin position="67"/>
        <end position="85"/>
    </location>
</feature>
<evidence type="ECO:0000256" key="6">
    <source>
        <dbReference type="ARBA" id="ARBA00023157"/>
    </source>
</evidence>
<dbReference type="AlphaFoldDB" id="A0A815GX85"/>
<dbReference type="Gene3D" id="4.10.400.10">
    <property type="entry name" value="Low-density Lipoprotein Receptor"/>
    <property type="match status" value="1"/>
</dbReference>
<comment type="caution">
    <text evidence="7">Lacks conserved residue(s) required for the propagation of feature annotation.</text>
</comment>
<evidence type="ECO:0000256" key="3">
    <source>
        <dbReference type="ARBA" id="ARBA00022737"/>
    </source>
</evidence>
<evidence type="ECO:0000313" key="9">
    <source>
        <dbReference type="EMBL" id="CAF1598415.1"/>
    </source>
</evidence>
<dbReference type="GO" id="GO:0016192">
    <property type="term" value="P:vesicle-mediated transport"/>
    <property type="evidence" value="ECO:0007669"/>
    <property type="project" value="UniProtKB-ARBA"/>
</dbReference>
<dbReference type="Pfam" id="PF00057">
    <property type="entry name" value="Ldl_recept_a"/>
    <property type="match status" value="1"/>
</dbReference>
<evidence type="ECO:0000256" key="7">
    <source>
        <dbReference type="PROSITE-ProRule" id="PRU00124"/>
    </source>
</evidence>
<gene>
    <name evidence="9" type="ORF">JXQ802_LOCUS48012</name>
    <name evidence="8" type="ORF">PYM288_LOCUS32052</name>
</gene>
<dbReference type="EMBL" id="CAJNOL010005008">
    <property type="protein sequence ID" value="CAF1598415.1"/>
    <property type="molecule type" value="Genomic_DNA"/>
</dbReference>
<feature type="non-terminal residue" evidence="8">
    <location>
        <position position="320"/>
    </location>
</feature>
<dbReference type="PROSITE" id="PS50068">
    <property type="entry name" value="LDLRA_2"/>
    <property type="match status" value="1"/>
</dbReference>
<dbReference type="Proteomes" id="UP000663870">
    <property type="component" value="Unassembled WGS sequence"/>
</dbReference>
<keyword evidence="6 7" id="KW-1015">Disulfide bond</keyword>
<dbReference type="EMBL" id="CAJNOH010003653">
    <property type="protein sequence ID" value="CAF1344185.1"/>
    <property type="molecule type" value="Genomic_DNA"/>
</dbReference>
<evidence type="ECO:0000313" key="10">
    <source>
        <dbReference type="Proteomes" id="UP000663854"/>
    </source>
</evidence>
<feature type="disulfide bond" evidence="7">
    <location>
        <begin position="60"/>
        <end position="72"/>
    </location>
</feature>
<keyword evidence="3" id="KW-0677">Repeat</keyword>
<dbReference type="CDD" id="cd00112">
    <property type="entry name" value="LDLa"/>
    <property type="match status" value="1"/>
</dbReference>